<keyword evidence="1" id="KW-0433">Leucine-rich repeat</keyword>
<proteinExistence type="predicted"/>
<sequence>MLLTGSAGSGKTTISQWLAISTAQRRLPESMASWSGCVPFVAQLRYAFAPGREPNYEDLIRAAAWRGSDVPGSWVRDCLDRGEALVLFDGFDELSHHDKLRAYVWLDKLLRAHPGANFIVTSRPDSLDYGWFARRYFDGLQLMPMSEGEARDCINRWFHVLISGTAVASKVNEYREQHQQLIFDFQNRPTVRDLSETPLLCAMLCAFYAHKLSDSAPESRADLYQRVVEALIHFRDDARKVDRSDEGGLTYRQKLVLLEAIAMHMTATSTTTIRVEPLSRLRDEELVQRGDAVDLDLRAKTAQEIVAEQLNGMVSVRVRAEDALTHLLSRSIVLQRVADDQAQFAHRSIQEFLTGWAYADGPIEDLVAHVLEPEWRRVIVFAASAPVQERAVSALVGAILDVAEMSLESRRDLLLLAAECLTAAGRVSQSVARRASTMIEEVLPPRSLEEARSLTGLGEELLSWLDGHHQRSPEVVSACIAAAARVGGPAAMKILARYAASPIATSVVPALLAAWGRFDAELYAQQVLAPLQLGEHEVAVRTRPQLEALKHVTSARAVRITVDGELADLSCLAKLDKLQELDCSHVTGLRSSAGLAALPTLRRLNLTGCTTMSDVAELAQLPNLAEVHLGGCAAVPPEQVEALAGRSSLRVLVLDGCRQLYEFAWISRLEGLRTLSLDRCQVTELDFCSHLGNLRTLRVRSADGVDNISGIAGCVSLRRLNVVFSSSRRAPFPALSATLREVELGGPVYVSDLRSLAPATGLQVLRTGGIRDLTHLDQLPRLPSLTHLVLPNCELLAQPTAPLKDLAGLEVLDLSNSGIHSLDFLRNQSRLRRLYLNRCHRLSDISALGDLPLLEYVSMSGGVAGVSLDMIDDLRSRAGQRLVIDHDPLDDPFDVTDYLGA</sequence>
<dbReference type="Pfam" id="PF05729">
    <property type="entry name" value="NACHT"/>
    <property type="match status" value="1"/>
</dbReference>
<dbReference type="PANTHER" id="PTHR46652">
    <property type="entry name" value="LEUCINE-RICH REPEAT AND IQ DOMAIN-CONTAINING PROTEIN 1-RELATED"/>
    <property type="match status" value="1"/>
</dbReference>
<dbReference type="InterPro" id="IPR032675">
    <property type="entry name" value="LRR_dom_sf"/>
</dbReference>
<dbReference type="Gene3D" id="3.40.50.300">
    <property type="entry name" value="P-loop containing nucleotide triphosphate hydrolases"/>
    <property type="match status" value="1"/>
</dbReference>
<feature type="domain" description="NACHT" evidence="5">
    <location>
        <begin position="1"/>
        <end position="126"/>
    </location>
</feature>
<dbReference type="SUPFAM" id="SSF52047">
    <property type="entry name" value="RNI-like"/>
    <property type="match status" value="1"/>
</dbReference>
<keyword evidence="3" id="KW-0547">Nucleotide-binding</keyword>
<dbReference type="EMBL" id="CAIE01000045">
    <property type="protein sequence ID" value="CCH21811.1"/>
    <property type="molecule type" value="Genomic_DNA"/>
</dbReference>
<accession>I0LDB4</accession>
<keyword evidence="7" id="KW-1185">Reference proteome</keyword>
<evidence type="ECO:0000256" key="3">
    <source>
        <dbReference type="ARBA" id="ARBA00022741"/>
    </source>
</evidence>
<dbReference type="RefSeq" id="WP_007453650.1">
    <property type="nucleotide sequence ID" value="NZ_HF570107.1"/>
</dbReference>
<keyword evidence="2" id="KW-0677">Repeat</keyword>
<dbReference type="AlphaFoldDB" id="I0LDB4"/>
<evidence type="ECO:0000313" key="6">
    <source>
        <dbReference type="EMBL" id="CCH21811.1"/>
    </source>
</evidence>
<protein>
    <recommendedName>
        <fullName evidence="5">NACHT domain-containing protein</fullName>
    </recommendedName>
</protein>
<dbReference type="Proteomes" id="UP000003448">
    <property type="component" value="Unassembled WGS sequence"/>
</dbReference>
<dbReference type="eggNOG" id="COG5635">
    <property type="taxonomic scope" value="Bacteria"/>
</dbReference>
<dbReference type="SUPFAM" id="SSF52058">
    <property type="entry name" value="L domain-like"/>
    <property type="match status" value="1"/>
</dbReference>
<keyword evidence="4" id="KW-0067">ATP-binding</keyword>
<dbReference type="Gene3D" id="3.80.10.10">
    <property type="entry name" value="Ribonuclease Inhibitor"/>
    <property type="match status" value="2"/>
</dbReference>
<evidence type="ECO:0000313" key="7">
    <source>
        <dbReference type="Proteomes" id="UP000003448"/>
    </source>
</evidence>
<dbReference type="InterPro" id="IPR027417">
    <property type="entry name" value="P-loop_NTPase"/>
</dbReference>
<dbReference type="STRING" id="1150864.MILUP08_30096"/>
<reference evidence="7" key="1">
    <citation type="journal article" date="2012" name="J. Bacteriol.">
        <title>Genome Sequence of Micromonospora lupini Lupac 08, Isolated from Root Nodules of Lupinus angustifolius.</title>
        <authorList>
            <person name="Alonso-Vega P."/>
            <person name="Normand P."/>
            <person name="Bacigalupe R."/>
            <person name="Pujic P."/>
            <person name="Lajus A."/>
            <person name="Vallenet D."/>
            <person name="Carro L."/>
            <person name="Coll P."/>
            <person name="Trujillo M.E."/>
        </authorList>
    </citation>
    <scope>NUCLEOTIDE SEQUENCE [LARGE SCALE GENOMIC DNA]</scope>
    <source>
        <strain evidence="7">Lupac 08</strain>
    </source>
</reference>
<gene>
    <name evidence="6" type="ORF">MILUP08_30096</name>
</gene>
<evidence type="ECO:0000256" key="4">
    <source>
        <dbReference type="ARBA" id="ARBA00022840"/>
    </source>
</evidence>
<dbReference type="GO" id="GO:0005524">
    <property type="term" value="F:ATP binding"/>
    <property type="evidence" value="ECO:0007669"/>
    <property type="project" value="UniProtKB-KW"/>
</dbReference>
<evidence type="ECO:0000256" key="2">
    <source>
        <dbReference type="ARBA" id="ARBA00022737"/>
    </source>
</evidence>
<dbReference type="PANTHER" id="PTHR46652:SF3">
    <property type="entry name" value="LEUCINE-RICH REPEAT-CONTAINING PROTEIN 9"/>
    <property type="match status" value="1"/>
</dbReference>
<dbReference type="InterPro" id="IPR007111">
    <property type="entry name" value="NACHT_NTPase"/>
</dbReference>
<name>I0LDB4_9ACTN</name>
<evidence type="ECO:0000256" key="1">
    <source>
        <dbReference type="ARBA" id="ARBA00022614"/>
    </source>
</evidence>
<dbReference type="InterPro" id="IPR050836">
    <property type="entry name" value="SDS22/Internalin_LRR"/>
</dbReference>
<comment type="caution">
    <text evidence="6">The sequence shown here is derived from an EMBL/GenBank/DDBJ whole genome shotgun (WGS) entry which is preliminary data.</text>
</comment>
<dbReference type="PROSITE" id="PS50837">
    <property type="entry name" value="NACHT"/>
    <property type="match status" value="1"/>
</dbReference>
<organism evidence="6 7">
    <name type="scientific">Micromonospora lupini str. Lupac 08</name>
    <dbReference type="NCBI Taxonomy" id="1150864"/>
    <lineage>
        <taxon>Bacteria</taxon>
        <taxon>Bacillati</taxon>
        <taxon>Actinomycetota</taxon>
        <taxon>Actinomycetes</taxon>
        <taxon>Micromonosporales</taxon>
        <taxon>Micromonosporaceae</taxon>
        <taxon>Micromonospora</taxon>
    </lineage>
</organism>
<evidence type="ECO:0000259" key="5">
    <source>
        <dbReference type="PROSITE" id="PS50837"/>
    </source>
</evidence>